<evidence type="ECO:0000256" key="6">
    <source>
        <dbReference type="ARBA" id="ARBA00023136"/>
    </source>
</evidence>
<evidence type="ECO:0000256" key="5">
    <source>
        <dbReference type="ARBA" id="ARBA00022989"/>
    </source>
</evidence>
<dbReference type="InterPro" id="IPR005524">
    <property type="entry name" value="DUF318"/>
</dbReference>
<comment type="similarity">
    <text evidence="2">Belongs to the UPF0718 family.</text>
</comment>
<sequence length="169" mass="17829">MHNKGFVFATVLLGVMAVVLTTLAYFRGDGAHIEGLKGAFRLTLNILPLIFFAMIIGGMIQILIPKDLIMNWIGSGSGIRGVVIGSLAGVITPGAPYVSYPIAAALIQSGAGIPTIISFVTSLSLLSATKIPMEIGIIGINFTSLRLICTFLFPFVAGIIALLIKNLIR</sequence>
<comment type="subcellular location">
    <subcellularLocation>
        <location evidence="1">Cell membrane</location>
        <topology evidence="1">Multi-pass membrane protein</topology>
    </subcellularLocation>
</comment>
<protein>
    <submittedName>
        <fullName evidence="8">Permease</fullName>
    </submittedName>
</protein>
<dbReference type="AlphaFoldDB" id="A0A5D0MR49"/>
<evidence type="ECO:0000256" key="3">
    <source>
        <dbReference type="ARBA" id="ARBA00022475"/>
    </source>
</evidence>
<name>A0A5D0MR49_FLESI</name>
<feature type="transmembrane region" description="Helical" evidence="7">
    <location>
        <begin position="38"/>
        <end position="63"/>
    </location>
</feature>
<evidence type="ECO:0000256" key="2">
    <source>
        <dbReference type="ARBA" id="ARBA00006386"/>
    </source>
</evidence>
<feature type="transmembrane region" description="Helical" evidence="7">
    <location>
        <begin position="69"/>
        <end position="91"/>
    </location>
</feature>
<dbReference type="GO" id="GO:0005886">
    <property type="term" value="C:plasma membrane"/>
    <property type="evidence" value="ECO:0007669"/>
    <property type="project" value="UniProtKB-SubCell"/>
</dbReference>
<comment type="caution">
    <text evidence="8">The sequence shown here is derived from an EMBL/GenBank/DDBJ whole genome shotgun (WGS) entry which is preliminary data.</text>
</comment>
<organism evidence="8 9">
    <name type="scientific">Flexistipes sinusarabici</name>
    <dbReference type="NCBI Taxonomy" id="2352"/>
    <lineage>
        <taxon>Bacteria</taxon>
        <taxon>Pseudomonadati</taxon>
        <taxon>Deferribacterota</taxon>
        <taxon>Deferribacteres</taxon>
        <taxon>Deferribacterales</taxon>
        <taxon>Flexistipitaceae</taxon>
        <taxon>Flexistipes</taxon>
    </lineage>
</organism>
<evidence type="ECO:0000313" key="9">
    <source>
        <dbReference type="Proteomes" id="UP000323337"/>
    </source>
</evidence>
<feature type="transmembrane region" description="Helical" evidence="7">
    <location>
        <begin position="145"/>
        <end position="164"/>
    </location>
</feature>
<feature type="transmembrane region" description="Helical" evidence="7">
    <location>
        <begin position="6"/>
        <end position="26"/>
    </location>
</feature>
<reference evidence="8 9" key="1">
    <citation type="submission" date="2019-08" db="EMBL/GenBank/DDBJ databases">
        <title>Genomic characterization of a novel candidate phylum (ARYD3) from a high temperature, high salinity tertiary oil reservoir in north central Oklahoma, USA.</title>
        <authorList>
            <person name="Youssef N.H."/>
            <person name="Yadav A."/>
            <person name="Elshahed M.S."/>
        </authorList>
    </citation>
    <scope>NUCLEOTIDE SEQUENCE [LARGE SCALE GENOMIC DNA]</scope>
    <source>
        <strain evidence="8">ARYD1</strain>
    </source>
</reference>
<evidence type="ECO:0000256" key="1">
    <source>
        <dbReference type="ARBA" id="ARBA00004651"/>
    </source>
</evidence>
<keyword evidence="5 7" id="KW-1133">Transmembrane helix</keyword>
<dbReference type="EMBL" id="VSIV01000165">
    <property type="protein sequence ID" value="TYB33309.1"/>
    <property type="molecule type" value="Genomic_DNA"/>
</dbReference>
<accession>A0A5D0MR49</accession>
<feature type="transmembrane region" description="Helical" evidence="7">
    <location>
        <begin position="103"/>
        <end position="125"/>
    </location>
</feature>
<evidence type="ECO:0000313" key="8">
    <source>
        <dbReference type="EMBL" id="TYB33309.1"/>
    </source>
</evidence>
<evidence type="ECO:0000256" key="4">
    <source>
        <dbReference type="ARBA" id="ARBA00022692"/>
    </source>
</evidence>
<proteinExistence type="inferred from homology"/>
<dbReference type="Pfam" id="PF03773">
    <property type="entry name" value="ArsP_1"/>
    <property type="match status" value="1"/>
</dbReference>
<dbReference type="Proteomes" id="UP000323337">
    <property type="component" value="Unassembled WGS sequence"/>
</dbReference>
<evidence type="ECO:0000256" key="7">
    <source>
        <dbReference type="SAM" id="Phobius"/>
    </source>
</evidence>
<keyword evidence="6 7" id="KW-0472">Membrane</keyword>
<gene>
    <name evidence="8" type="ORF">FXF49_06915</name>
</gene>
<keyword evidence="3" id="KW-1003">Cell membrane</keyword>
<keyword evidence="4 7" id="KW-0812">Transmembrane</keyword>
<dbReference type="RefSeq" id="WP_303701171.1">
    <property type="nucleotide sequence ID" value="NZ_VSIV01000165.1"/>
</dbReference>